<keyword evidence="3" id="KW-0597">Phosphoprotein</keyword>
<dbReference type="GO" id="GO:0005524">
    <property type="term" value="F:ATP binding"/>
    <property type="evidence" value="ECO:0007669"/>
    <property type="project" value="UniProtKB-KW"/>
</dbReference>
<evidence type="ECO:0000256" key="11">
    <source>
        <dbReference type="ARBA" id="ARBA00023136"/>
    </source>
</evidence>
<dbReference type="InterPro" id="IPR003594">
    <property type="entry name" value="HATPase_dom"/>
</dbReference>
<dbReference type="GO" id="GO:0000155">
    <property type="term" value="F:phosphorelay sensor kinase activity"/>
    <property type="evidence" value="ECO:0007669"/>
    <property type="project" value="InterPro"/>
</dbReference>
<dbReference type="PANTHER" id="PTHR34220:SF11">
    <property type="entry name" value="SENSOR PROTEIN KINASE HPTS"/>
    <property type="match status" value="1"/>
</dbReference>
<evidence type="ECO:0000256" key="6">
    <source>
        <dbReference type="ARBA" id="ARBA00022741"/>
    </source>
</evidence>
<evidence type="ECO:0000256" key="1">
    <source>
        <dbReference type="ARBA" id="ARBA00004651"/>
    </source>
</evidence>
<dbReference type="SMART" id="SM00387">
    <property type="entry name" value="HATPase_c"/>
    <property type="match status" value="1"/>
</dbReference>
<dbReference type="SUPFAM" id="SSF158472">
    <property type="entry name" value="HAMP domain-like"/>
    <property type="match status" value="1"/>
</dbReference>
<evidence type="ECO:0000256" key="8">
    <source>
        <dbReference type="ARBA" id="ARBA00022840"/>
    </source>
</evidence>
<dbReference type="Proteomes" id="UP000244184">
    <property type="component" value="Unassembled WGS sequence"/>
</dbReference>
<reference evidence="14 15" key="1">
    <citation type="submission" date="2018-03" db="EMBL/GenBank/DDBJ databases">
        <title>Genome sequence of Paenibacillus elgii strain AC13 an antimicrobial compound producing bacteria.</title>
        <authorList>
            <person name="Kurokawa A.S."/>
            <person name="Araujo J.F."/>
            <person name="Costa R.A."/>
            <person name="Ortega D.B."/>
            <person name="Pires A.S."/>
            <person name="Pappas G.J.Jr."/>
            <person name="Franco O.L."/>
            <person name="Barreto C."/>
            <person name="Magalhaes B.S."/>
            <person name="Kruger R.H."/>
        </authorList>
    </citation>
    <scope>NUCLEOTIDE SEQUENCE [LARGE SCALE GENOMIC DNA]</scope>
    <source>
        <strain evidence="14 15">AC13</strain>
    </source>
</reference>
<evidence type="ECO:0000256" key="2">
    <source>
        <dbReference type="ARBA" id="ARBA00022475"/>
    </source>
</evidence>
<keyword evidence="6" id="KW-0547">Nucleotide-binding</keyword>
<gene>
    <name evidence="14" type="ORF">C8Z91_33355</name>
</gene>
<dbReference type="Pfam" id="PF02743">
    <property type="entry name" value="dCache_1"/>
    <property type="match status" value="1"/>
</dbReference>
<evidence type="ECO:0000259" key="13">
    <source>
        <dbReference type="PROSITE" id="PS50885"/>
    </source>
</evidence>
<feature type="transmembrane region" description="Helical" evidence="12">
    <location>
        <begin position="35"/>
        <end position="58"/>
    </location>
</feature>
<sequence length="616" mass="70055">MKARRRTNVLLFTFGSGRSFPMRTWIEALSLRGKLMAGIVVCLLLPSVVSFFVSNWFTQDVMKEQVTRNSQESLKIVDQYVANQLDRMLYILNLLQFDPDLHLFVAELGQMDSVRQPYEIVQTKLKLNKRLDAILASFDPLYLTILLPNGDYWANYSSFDFNPKRLFDKPWYQETSDLAHYRTRWVGGEPNYVPNPDGVRHPYVLTIAKPIRSGDQLRAVAVVSLDAAALQKLFSSSKKEETLLITDREGRIVFDKEMERIGTLFPFHDRLPSEGQASLIEVDGEANLLIAEALNPHWQLVSMSPYKQASKPIQAIRRIDFLIQTMCLIVFAGVLLYLTGALTTPIRRLAQTVVRIESGHLGERSGIRGRDEVGRLGIIFDRMLDRIETMVHSIIREQEHKRKAELAMLQAQINPHFLFNILNSIRMRILLRGDAENADLISSLSSLLRMTINRNNEFISLHEEIEMIEQYVRLINVRLGDLLHLKLSIASDAVLAEVPRFVLQPIIENAYLHGFARKGGTITIRAHLLADGRLNIVIADSGVGISKERLEKLRADLQGEGEAKERASAGLSGIGLRNVYERLRLIYKEYCSFAMDSELGQGTTITLVIPQQREEE</sequence>
<dbReference type="InterPro" id="IPR033479">
    <property type="entry name" value="dCache_1"/>
</dbReference>
<dbReference type="EMBL" id="PYHP01000099">
    <property type="protein sequence ID" value="PUA34768.1"/>
    <property type="molecule type" value="Genomic_DNA"/>
</dbReference>
<evidence type="ECO:0000313" key="14">
    <source>
        <dbReference type="EMBL" id="PUA34768.1"/>
    </source>
</evidence>
<evidence type="ECO:0000256" key="10">
    <source>
        <dbReference type="ARBA" id="ARBA00023012"/>
    </source>
</evidence>
<dbReference type="InterPro" id="IPR010559">
    <property type="entry name" value="Sig_transdc_His_kin_internal"/>
</dbReference>
<keyword evidence="10" id="KW-0902">Two-component regulatory system</keyword>
<keyword evidence="7" id="KW-0418">Kinase</keyword>
<evidence type="ECO:0000256" key="9">
    <source>
        <dbReference type="ARBA" id="ARBA00022989"/>
    </source>
</evidence>
<evidence type="ECO:0000313" key="15">
    <source>
        <dbReference type="Proteomes" id="UP000244184"/>
    </source>
</evidence>
<dbReference type="GO" id="GO:0005886">
    <property type="term" value="C:plasma membrane"/>
    <property type="evidence" value="ECO:0007669"/>
    <property type="project" value="UniProtKB-SubCell"/>
</dbReference>
<dbReference type="Pfam" id="PF06580">
    <property type="entry name" value="His_kinase"/>
    <property type="match status" value="1"/>
</dbReference>
<dbReference type="Gene3D" id="3.30.565.10">
    <property type="entry name" value="Histidine kinase-like ATPase, C-terminal domain"/>
    <property type="match status" value="1"/>
</dbReference>
<dbReference type="SMART" id="SM00304">
    <property type="entry name" value="HAMP"/>
    <property type="match status" value="1"/>
</dbReference>
<keyword evidence="4" id="KW-0808">Transferase</keyword>
<keyword evidence="8" id="KW-0067">ATP-binding</keyword>
<dbReference type="Gene3D" id="6.10.340.10">
    <property type="match status" value="1"/>
</dbReference>
<protein>
    <recommendedName>
        <fullName evidence="13">HAMP domain-containing protein</fullName>
    </recommendedName>
</protein>
<evidence type="ECO:0000256" key="12">
    <source>
        <dbReference type="SAM" id="Phobius"/>
    </source>
</evidence>
<dbReference type="InterPro" id="IPR003660">
    <property type="entry name" value="HAMP_dom"/>
</dbReference>
<feature type="domain" description="HAMP" evidence="13">
    <location>
        <begin position="340"/>
        <end position="392"/>
    </location>
</feature>
<evidence type="ECO:0000256" key="4">
    <source>
        <dbReference type="ARBA" id="ARBA00022679"/>
    </source>
</evidence>
<keyword evidence="11 12" id="KW-0472">Membrane</keyword>
<dbReference type="AlphaFoldDB" id="A0A2T6FS80"/>
<dbReference type="InterPro" id="IPR036890">
    <property type="entry name" value="HATPase_C_sf"/>
</dbReference>
<comment type="caution">
    <text evidence="14">The sequence shown here is derived from an EMBL/GenBank/DDBJ whole genome shotgun (WGS) entry which is preliminary data.</text>
</comment>
<organism evidence="14 15">
    <name type="scientific">Paenibacillus elgii</name>
    <dbReference type="NCBI Taxonomy" id="189691"/>
    <lineage>
        <taxon>Bacteria</taxon>
        <taxon>Bacillati</taxon>
        <taxon>Bacillota</taxon>
        <taxon>Bacilli</taxon>
        <taxon>Bacillales</taxon>
        <taxon>Paenibacillaceae</taxon>
        <taxon>Paenibacillus</taxon>
    </lineage>
</organism>
<keyword evidence="2" id="KW-1003">Cell membrane</keyword>
<evidence type="ECO:0000256" key="3">
    <source>
        <dbReference type="ARBA" id="ARBA00022553"/>
    </source>
</evidence>
<dbReference type="Pfam" id="PF02518">
    <property type="entry name" value="HATPase_c"/>
    <property type="match status" value="1"/>
</dbReference>
<dbReference type="InterPro" id="IPR050640">
    <property type="entry name" value="Bact_2-comp_sensor_kinase"/>
</dbReference>
<keyword evidence="9 12" id="KW-1133">Transmembrane helix</keyword>
<proteinExistence type="predicted"/>
<evidence type="ECO:0000256" key="7">
    <source>
        <dbReference type="ARBA" id="ARBA00022777"/>
    </source>
</evidence>
<name>A0A2T6FS80_9BACL</name>
<comment type="subcellular location">
    <subcellularLocation>
        <location evidence="1">Cell membrane</location>
        <topology evidence="1">Multi-pass membrane protein</topology>
    </subcellularLocation>
</comment>
<dbReference type="Pfam" id="PF00672">
    <property type="entry name" value="HAMP"/>
    <property type="match status" value="1"/>
</dbReference>
<feature type="transmembrane region" description="Helical" evidence="12">
    <location>
        <begin position="321"/>
        <end position="342"/>
    </location>
</feature>
<accession>A0A2T6FS80</accession>
<dbReference type="CDD" id="cd06225">
    <property type="entry name" value="HAMP"/>
    <property type="match status" value="1"/>
</dbReference>
<dbReference type="SUPFAM" id="SSF55874">
    <property type="entry name" value="ATPase domain of HSP90 chaperone/DNA topoisomerase II/histidine kinase"/>
    <property type="match status" value="1"/>
</dbReference>
<dbReference type="PROSITE" id="PS50885">
    <property type="entry name" value="HAMP"/>
    <property type="match status" value="1"/>
</dbReference>
<keyword evidence="5 12" id="KW-0812">Transmembrane</keyword>
<evidence type="ECO:0000256" key="5">
    <source>
        <dbReference type="ARBA" id="ARBA00022692"/>
    </source>
</evidence>
<dbReference type="PANTHER" id="PTHR34220">
    <property type="entry name" value="SENSOR HISTIDINE KINASE YPDA"/>
    <property type="match status" value="1"/>
</dbReference>